<evidence type="ECO:0000256" key="1">
    <source>
        <dbReference type="SAM" id="MobiDB-lite"/>
    </source>
</evidence>
<dbReference type="PANTHER" id="PTHR13633:SF3">
    <property type="entry name" value="MITOCHONDRIAL TRANSCRIPTION RESCUE FACTOR 1"/>
    <property type="match status" value="1"/>
</dbReference>
<dbReference type="EMBL" id="GFPF01002618">
    <property type="protein sequence ID" value="MAA13764.1"/>
    <property type="molecule type" value="Transcribed_RNA"/>
</dbReference>
<dbReference type="PANTHER" id="PTHR13633">
    <property type="entry name" value="MITOCHONDRIAL TRANSCRIPTION RESCUE FACTOR 1"/>
    <property type="match status" value="1"/>
</dbReference>
<dbReference type="Pfam" id="PF25818">
    <property type="entry name" value="MTRES1_C"/>
    <property type="match status" value="1"/>
</dbReference>
<sequence>MAARVTTDQQNTLRPLSVDHLCGVDGPADLSLLKRACSPSLQLKACDKLLLVQLQSGQGRYCLGALTMLRVVARWSVLRRSVVTAARRSMARCLATDRSPGMLLRVPPLLAFRTFPYLQPVRSKSKKAKSKATQDEEDEEEEDRDEEGESQEPGDNEKTAYVSSLRIDSIMKAGVNLSKTKVVESFYSGSIRLNGRKVTKKSTQGRPRNSRWRSGDHGSRPAATGQRGWQPPSFSAVKSPLPRGSAQAAAFEERRWATRTATAQHVALSLDSRCAWFPHIPPLKNVVGTGGRLLMSGRWDPIA</sequence>
<feature type="region of interest" description="Disordered" evidence="1">
    <location>
        <begin position="123"/>
        <end position="161"/>
    </location>
</feature>
<dbReference type="AlphaFoldDB" id="A0A224YIG6"/>
<name>A0A224YIG6_9ACAR</name>
<feature type="domain" description="Mitochondrial transcription rescue factor 1 C-terminal" evidence="2">
    <location>
        <begin position="159"/>
        <end position="204"/>
    </location>
</feature>
<reference evidence="3" key="1">
    <citation type="journal article" date="2017" name="Parasit. Vectors">
        <title>Sialotranscriptomics of Rhipicephalus zambeziensis reveals intricate expression profiles of secretory proteins and suggests tight temporal transcriptional regulation during blood-feeding.</title>
        <authorList>
            <person name="de Castro M.H."/>
            <person name="de Klerk D."/>
            <person name="Pienaar R."/>
            <person name="Rees D.J.G."/>
            <person name="Mans B.J."/>
        </authorList>
    </citation>
    <scope>NUCLEOTIDE SEQUENCE</scope>
    <source>
        <tissue evidence="3">Salivary glands</tissue>
    </source>
</reference>
<evidence type="ECO:0000259" key="2">
    <source>
        <dbReference type="Pfam" id="PF25818"/>
    </source>
</evidence>
<dbReference type="InterPro" id="IPR057896">
    <property type="entry name" value="MTRES1_C"/>
</dbReference>
<evidence type="ECO:0000313" key="3">
    <source>
        <dbReference type="EMBL" id="MAA13764.1"/>
    </source>
</evidence>
<organism evidence="3">
    <name type="scientific">Rhipicephalus zambeziensis</name>
    <dbReference type="NCBI Taxonomy" id="60191"/>
    <lineage>
        <taxon>Eukaryota</taxon>
        <taxon>Metazoa</taxon>
        <taxon>Ecdysozoa</taxon>
        <taxon>Arthropoda</taxon>
        <taxon>Chelicerata</taxon>
        <taxon>Arachnida</taxon>
        <taxon>Acari</taxon>
        <taxon>Parasitiformes</taxon>
        <taxon>Ixodida</taxon>
        <taxon>Ixodoidea</taxon>
        <taxon>Ixodidae</taxon>
        <taxon>Rhipicephalinae</taxon>
        <taxon>Rhipicephalus</taxon>
        <taxon>Rhipicephalus</taxon>
    </lineage>
</organism>
<dbReference type="GO" id="GO:0003723">
    <property type="term" value="F:RNA binding"/>
    <property type="evidence" value="ECO:0007669"/>
    <property type="project" value="TreeGrafter"/>
</dbReference>
<proteinExistence type="predicted"/>
<accession>A0A224YIG6</accession>
<feature type="compositionally biased region" description="Acidic residues" evidence="1">
    <location>
        <begin position="135"/>
        <end position="154"/>
    </location>
</feature>
<feature type="region of interest" description="Disordered" evidence="1">
    <location>
        <begin position="197"/>
        <end position="241"/>
    </location>
</feature>
<protein>
    <recommendedName>
        <fullName evidence="2">Mitochondrial transcription rescue factor 1 C-terminal domain-containing protein</fullName>
    </recommendedName>
</protein>
<dbReference type="GO" id="GO:1903108">
    <property type="term" value="P:regulation of mitochondrial transcription"/>
    <property type="evidence" value="ECO:0007669"/>
    <property type="project" value="TreeGrafter"/>
</dbReference>
<dbReference type="GO" id="GO:0005739">
    <property type="term" value="C:mitochondrion"/>
    <property type="evidence" value="ECO:0007669"/>
    <property type="project" value="TreeGrafter"/>
</dbReference>